<accession>A0AAV4W2R0</accession>
<keyword evidence="1" id="KW-0175">Coiled coil</keyword>
<keyword evidence="3" id="KW-1185">Reference proteome</keyword>
<evidence type="ECO:0000256" key="1">
    <source>
        <dbReference type="SAM" id="Coils"/>
    </source>
</evidence>
<proteinExistence type="predicted"/>
<sequence length="227" mass="26735">MLSPFHEGYSFSMTFRGVSFVEDMQSVDALKEELREQLLMLKKRNLMADHFNKEVRSHGSGDREHPRFRHSHWKVEVESLQDTVNNLEYSQMDLNKQMQVIMKNQAESVLKLNDIQKSLNDDEPADQEKISTNQRLNLLESLVNKTEQQTRDIQSRVNNITTSGITKLHGSTMQLFNALERLESKYDKTTDDIRKEISKLDYNLSQTQSDLEELRDREFHQNRLFQI</sequence>
<name>A0AAV4W2R0_CAEEX</name>
<dbReference type="AlphaFoldDB" id="A0AAV4W2R0"/>
<evidence type="ECO:0000313" key="3">
    <source>
        <dbReference type="Proteomes" id="UP001054945"/>
    </source>
</evidence>
<dbReference type="Proteomes" id="UP001054945">
    <property type="component" value="Unassembled WGS sequence"/>
</dbReference>
<organism evidence="2 3">
    <name type="scientific">Caerostris extrusa</name>
    <name type="common">Bark spider</name>
    <name type="synonym">Caerostris bankana</name>
    <dbReference type="NCBI Taxonomy" id="172846"/>
    <lineage>
        <taxon>Eukaryota</taxon>
        <taxon>Metazoa</taxon>
        <taxon>Ecdysozoa</taxon>
        <taxon>Arthropoda</taxon>
        <taxon>Chelicerata</taxon>
        <taxon>Arachnida</taxon>
        <taxon>Araneae</taxon>
        <taxon>Araneomorphae</taxon>
        <taxon>Entelegynae</taxon>
        <taxon>Araneoidea</taxon>
        <taxon>Araneidae</taxon>
        <taxon>Caerostris</taxon>
    </lineage>
</organism>
<evidence type="ECO:0000313" key="2">
    <source>
        <dbReference type="EMBL" id="GIY77031.1"/>
    </source>
</evidence>
<feature type="coiled-coil region" evidence="1">
    <location>
        <begin position="179"/>
        <end position="217"/>
    </location>
</feature>
<comment type="caution">
    <text evidence="2">The sequence shown here is derived from an EMBL/GenBank/DDBJ whole genome shotgun (WGS) entry which is preliminary data.</text>
</comment>
<gene>
    <name evidence="2" type="primary">sca_2</name>
    <name evidence="2" type="ORF">CEXT_741</name>
</gene>
<reference evidence="2 3" key="1">
    <citation type="submission" date="2021-06" db="EMBL/GenBank/DDBJ databases">
        <title>Caerostris extrusa draft genome.</title>
        <authorList>
            <person name="Kono N."/>
            <person name="Arakawa K."/>
        </authorList>
    </citation>
    <scope>NUCLEOTIDE SEQUENCE [LARGE SCALE GENOMIC DNA]</scope>
</reference>
<protein>
    <submittedName>
        <fullName evidence="2">Protein scabrous</fullName>
    </submittedName>
</protein>
<dbReference type="EMBL" id="BPLR01015569">
    <property type="protein sequence ID" value="GIY77031.1"/>
    <property type="molecule type" value="Genomic_DNA"/>
</dbReference>